<evidence type="ECO:0000259" key="1">
    <source>
        <dbReference type="PROSITE" id="PS51781"/>
    </source>
</evidence>
<dbReference type="Gene3D" id="2.30.30.40">
    <property type="entry name" value="SH3 Domains"/>
    <property type="match status" value="1"/>
</dbReference>
<dbReference type="KEGG" id="rst:ATY39_07400"/>
<evidence type="ECO:0000313" key="3">
    <source>
        <dbReference type="Proteomes" id="UP000076021"/>
    </source>
</evidence>
<reference evidence="3" key="2">
    <citation type="submission" date="2016-03" db="EMBL/GenBank/DDBJ databases">
        <authorList>
            <person name="Ploux O."/>
        </authorList>
    </citation>
    <scope>NUCLEOTIDE SEQUENCE [LARGE SCALE GENOMIC DNA]</scope>
    <source>
        <strain evidence="3">PP9</strain>
    </source>
</reference>
<dbReference type="PROSITE" id="PS51781">
    <property type="entry name" value="SH3B"/>
    <property type="match status" value="1"/>
</dbReference>
<name>A0A143HCV2_9BACL</name>
<dbReference type="Proteomes" id="UP000076021">
    <property type="component" value="Chromosome"/>
</dbReference>
<protein>
    <recommendedName>
        <fullName evidence="1">SH3b domain-containing protein</fullName>
    </recommendedName>
</protein>
<feature type="domain" description="SH3b" evidence="1">
    <location>
        <begin position="173"/>
        <end position="239"/>
    </location>
</feature>
<dbReference type="InterPro" id="IPR003646">
    <property type="entry name" value="SH3-like_bac-type"/>
</dbReference>
<dbReference type="Pfam" id="PF08239">
    <property type="entry name" value="SH3_3"/>
    <property type="match status" value="1"/>
</dbReference>
<dbReference type="Pfam" id="PF06995">
    <property type="entry name" value="Phage_P2_GpU"/>
    <property type="match status" value="1"/>
</dbReference>
<keyword evidence="3" id="KW-1185">Reference proteome</keyword>
<dbReference type="EMBL" id="CP014806">
    <property type="protein sequence ID" value="AMW99305.1"/>
    <property type="molecule type" value="Genomic_DNA"/>
</dbReference>
<dbReference type="InterPro" id="IPR009734">
    <property type="entry name" value="Myoviridae_GpU"/>
</dbReference>
<proteinExistence type="predicted"/>
<sequence>MATSKKKTTKKAKTKLGSFAGITFVVSRKKILTFSELKRDDVARWTDHEVLNGKSISEFLGPGLSAISLKIELRKSLGISNPYSQLSKLRKFASNGKTSAFILGKNTISNGKFKIESIGQEFEEIAPNGEVLTISVDLTLKEFYSTTVKKATISKAQSKKTAKKKSAAKSKAKTTGTITVKPKALNVRMSPSLKGKIKKTLKKGDKVKVYGTKKTDITWYNLGGGLYCSAGSSYVSFKKS</sequence>
<organism evidence="2 3">
    <name type="scientific">Rummeliibacillus stabekisii</name>
    <dbReference type="NCBI Taxonomy" id="241244"/>
    <lineage>
        <taxon>Bacteria</taxon>
        <taxon>Bacillati</taxon>
        <taxon>Bacillota</taxon>
        <taxon>Bacilli</taxon>
        <taxon>Bacillales</taxon>
        <taxon>Caryophanaceae</taxon>
        <taxon>Rummeliibacillus</taxon>
    </lineage>
</organism>
<dbReference type="AlphaFoldDB" id="A0A143HCV2"/>
<reference evidence="2 3" key="1">
    <citation type="journal article" date="2016" name="Genome Announc.">
        <title>Whole-Genome Sequence of Rummeliibacillus stabekisii Strain PP9 Isolated from Antarctic Soil.</title>
        <authorList>
            <person name="da Mota F.F."/>
            <person name="Vollu R.E."/>
            <person name="Jurelevicius D."/>
            <person name="Seldin L."/>
        </authorList>
    </citation>
    <scope>NUCLEOTIDE SEQUENCE [LARGE SCALE GENOMIC DNA]</scope>
    <source>
        <strain evidence="2 3">PP9</strain>
    </source>
</reference>
<dbReference type="STRING" id="241244.ATY39_07400"/>
<dbReference type="RefSeq" id="WP_066787968.1">
    <property type="nucleotide sequence ID" value="NZ_CP014806.1"/>
</dbReference>
<accession>A0A143HCV2</accession>
<dbReference type="OrthoDB" id="9815316at2"/>
<gene>
    <name evidence="2" type="ORF">ATY39_07400</name>
</gene>
<evidence type="ECO:0000313" key="2">
    <source>
        <dbReference type="EMBL" id="AMW99305.1"/>
    </source>
</evidence>